<dbReference type="SUPFAM" id="SSF53098">
    <property type="entry name" value="Ribonuclease H-like"/>
    <property type="match status" value="1"/>
</dbReference>
<accession>A0A1Y3BQR0</accession>
<reference evidence="1 2" key="1">
    <citation type="submission" date="2017-03" db="EMBL/GenBank/DDBJ databases">
        <title>Genome Survey of Euroglyphus maynei.</title>
        <authorList>
            <person name="Arlian L.G."/>
            <person name="Morgan M.S."/>
            <person name="Rider S.D."/>
        </authorList>
    </citation>
    <scope>NUCLEOTIDE SEQUENCE [LARGE SCALE GENOMIC DNA]</scope>
    <source>
        <strain evidence="1">Arlian Lab</strain>
        <tissue evidence="1">Whole body</tissue>
    </source>
</reference>
<dbReference type="InterPro" id="IPR050785">
    <property type="entry name" value="PAN2-PAN3_catalytic_subunit"/>
</dbReference>
<name>A0A1Y3BQR0_EURMA</name>
<dbReference type="InterPro" id="IPR012337">
    <property type="entry name" value="RNaseH-like_sf"/>
</dbReference>
<sequence>IQPGDLDAALSSKHLTTLKSTYLKLRFLIDNGVIFVGHGLRNDFRVINLVVPPEQVIDTVYLFQSPNSKRMHGIFSI</sequence>
<dbReference type="Gene3D" id="3.30.420.10">
    <property type="entry name" value="Ribonuclease H-like superfamily/Ribonuclease H"/>
    <property type="match status" value="1"/>
</dbReference>
<gene>
    <name evidence="1" type="ORF">BLA29_009974</name>
</gene>
<dbReference type="GO" id="GO:0003676">
    <property type="term" value="F:nucleic acid binding"/>
    <property type="evidence" value="ECO:0007669"/>
    <property type="project" value="InterPro"/>
</dbReference>
<protein>
    <submittedName>
        <fullName evidence="1">Uncharacterized protein</fullName>
    </submittedName>
</protein>
<comment type="caution">
    <text evidence="1">The sequence shown here is derived from an EMBL/GenBank/DDBJ whole genome shotgun (WGS) entry which is preliminary data.</text>
</comment>
<dbReference type="GO" id="GO:0031251">
    <property type="term" value="C:PAN complex"/>
    <property type="evidence" value="ECO:0007669"/>
    <property type="project" value="TreeGrafter"/>
</dbReference>
<proteinExistence type="predicted"/>
<keyword evidence="2" id="KW-1185">Reference proteome</keyword>
<dbReference type="AlphaFoldDB" id="A0A1Y3BQR0"/>
<dbReference type="InterPro" id="IPR036397">
    <property type="entry name" value="RNaseH_sf"/>
</dbReference>
<dbReference type="GO" id="GO:0004535">
    <property type="term" value="F:poly(A)-specific ribonuclease activity"/>
    <property type="evidence" value="ECO:0007669"/>
    <property type="project" value="TreeGrafter"/>
</dbReference>
<dbReference type="PANTHER" id="PTHR15728:SF0">
    <property type="entry name" value="PAN2-PAN3 DEADENYLATION COMPLEX CATALYTIC SUBUNIT PAN2"/>
    <property type="match status" value="1"/>
</dbReference>
<evidence type="ECO:0000313" key="2">
    <source>
        <dbReference type="Proteomes" id="UP000194236"/>
    </source>
</evidence>
<evidence type="ECO:0000313" key="1">
    <source>
        <dbReference type="EMBL" id="OTF82384.1"/>
    </source>
</evidence>
<dbReference type="GO" id="GO:0000289">
    <property type="term" value="P:nuclear-transcribed mRNA poly(A) tail shortening"/>
    <property type="evidence" value="ECO:0007669"/>
    <property type="project" value="TreeGrafter"/>
</dbReference>
<dbReference type="PANTHER" id="PTHR15728">
    <property type="entry name" value="DEADENYLATION COMPLEX CATALYTIC SUBUNIT PAN2"/>
    <property type="match status" value="1"/>
</dbReference>
<dbReference type="OrthoDB" id="8191639at2759"/>
<dbReference type="GO" id="GO:0000932">
    <property type="term" value="C:P-body"/>
    <property type="evidence" value="ECO:0007669"/>
    <property type="project" value="TreeGrafter"/>
</dbReference>
<dbReference type="Proteomes" id="UP000194236">
    <property type="component" value="Unassembled WGS sequence"/>
</dbReference>
<organism evidence="1 2">
    <name type="scientific">Euroglyphus maynei</name>
    <name type="common">Mayne's house dust mite</name>
    <dbReference type="NCBI Taxonomy" id="6958"/>
    <lineage>
        <taxon>Eukaryota</taxon>
        <taxon>Metazoa</taxon>
        <taxon>Ecdysozoa</taxon>
        <taxon>Arthropoda</taxon>
        <taxon>Chelicerata</taxon>
        <taxon>Arachnida</taxon>
        <taxon>Acari</taxon>
        <taxon>Acariformes</taxon>
        <taxon>Sarcoptiformes</taxon>
        <taxon>Astigmata</taxon>
        <taxon>Psoroptidia</taxon>
        <taxon>Analgoidea</taxon>
        <taxon>Pyroglyphidae</taxon>
        <taxon>Pyroglyphinae</taxon>
        <taxon>Euroglyphus</taxon>
    </lineage>
</organism>
<dbReference type="EMBL" id="MUJZ01008691">
    <property type="protein sequence ID" value="OTF82384.1"/>
    <property type="molecule type" value="Genomic_DNA"/>
</dbReference>
<feature type="non-terminal residue" evidence="1">
    <location>
        <position position="1"/>
    </location>
</feature>